<name>A0A7I4YTK9_HAECO</name>
<proteinExistence type="predicted"/>
<dbReference type="PANTHER" id="PTHR47027">
    <property type="entry name" value="REVERSE TRANSCRIPTASE DOMAIN-CONTAINING PROTEIN"/>
    <property type="match status" value="1"/>
</dbReference>
<evidence type="ECO:0000259" key="1">
    <source>
        <dbReference type="PROSITE" id="PS50878"/>
    </source>
</evidence>
<dbReference type="Pfam" id="PF00078">
    <property type="entry name" value="RVT_1"/>
    <property type="match status" value="1"/>
</dbReference>
<dbReference type="Proteomes" id="UP000025227">
    <property type="component" value="Unplaced"/>
</dbReference>
<reference evidence="3" key="1">
    <citation type="submission" date="2020-12" db="UniProtKB">
        <authorList>
            <consortium name="WormBaseParasite"/>
        </authorList>
    </citation>
    <scope>IDENTIFICATION</scope>
    <source>
        <strain evidence="3">MHco3</strain>
    </source>
</reference>
<dbReference type="PANTHER" id="PTHR47027:SF20">
    <property type="entry name" value="REVERSE TRANSCRIPTASE-LIKE PROTEIN WITH RNA-DIRECTED DNA POLYMERASE DOMAIN"/>
    <property type="match status" value="1"/>
</dbReference>
<evidence type="ECO:0000313" key="3">
    <source>
        <dbReference type="WBParaSite" id="HCON_00142120-00001"/>
    </source>
</evidence>
<evidence type="ECO:0000313" key="2">
    <source>
        <dbReference type="Proteomes" id="UP000025227"/>
    </source>
</evidence>
<dbReference type="AlphaFoldDB" id="A0A7I4YTK9"/>
<feature type="domain" description="Reverse transcriptase" evidence="1">
    <location>
        <begin position="1"/>
        <end position="131"/>
    </location>
</feature>
<protein>
    <submittedName>
        <fullName evidence="3">Reverse transcriptase domain-containing protein</fullName>
    </submittedName>
</protein>
<organism evidence="2 3">
    <name type="scientific">Haemonchus contortus</name>
    <name type="common">Barber pole worm</name>
    <dbReference type="NCBI Taxonomy" id="6289"/>
    <lineage>
        <taxon>Eukaryota</taxon>
        <taxon>Metazoa</taxon>
        <taxon>Ecdysozoa</taxon>
        <taxon>Nematoda</taxon>
        <taxon>Chromadorea</taxon>
        <taxon>Rhabditida</taxon>
        <taxon>Rhabditina</taxon>
        <taxon>Rhabditomorpha</taxon>
        <taxon>Strongyloidea</taxon>
        <taxon>Trichostrongylidae</taxon>
        <taxon>Haemonchus</taxon>
    </lineage>
</organism>
<sequence length="316" mass="36221">MLLTLYNGIPPFYNDVVVAVQKGVGQGDPISPNLFSACLEHVIRRCNWSNFGVNIDGVRLDHLRFADDIVLITDSPEHASKMLHRLDEEGSRCGLSINTSKTKVMRNQFSGDTFVLLKGGVDECVYLGSQLNMRNDLTGELARRREAGWAAFNSIRSVLEDTRDCKLRADLFNSTVLPALSYAGETWALTKTLERRLVSTQASTERRLLGLMLSRQRELKLHYSDIRAMSKVKDALVHVDEAKHRFAGHLMRREDGRWSSATMRWYPREKKRPHGRPPLRFADSLAYQNNVYDPESFRVTTHWTSRAQVRQEWNRS</sequence>
<dbReference type="OMA" id="HYSDIRA"/>
<dbReference type="OrthoDB" id="5829528at2759"/>
<dbReference type="WBParaSite" id="HCON_00142120-00001">
    <property type="protein sequence ID" value="HCON_00142120-00001"/>
    <property type="gene ID" value="HCON_00142120"/>
</dbReference>
<dbReference type="InterPro" id="IPR043502">
    <property type="entry name" value="DNA/RNA_pol_sf"/>
</dbReference>
<accession>A0A7I4YTK9</accession>
<dbReference type="PROSITE" id="PS50878">
    <property type="entry name" value="RT_POL"/>
    <property type="match status" value="1"/>
</dbReference>
<keyword evidence="2" id="KW-1185">Reference proteome</keyword>
<dbReference type="InterPro" id="IPR000477">
    <property type="entry name" value="RT_dom"/>
</dbReference>
<dbReference type="SUPFAM" id="SSF56672">
    <property type="entry name" value="DNA/RNA polymerases"/>
    <property type="match status" value="1"/>
</dbReference>